<dbReference type="GO" id="GO:0008841">
    <property type="term" value="F:dihydrofolate synthase activity"/>
    <property type="evidence" value="ECO:0007669"/>
    <property type="project" value="UniProtKB-EC"/>
</dbReference>
<dbReference type="GO" id="GO:0005524">
    <property type="term" value="F:ATP binding"/>
    <property type="evidence" value="ECO:0007669"/>
    <property type="project" value="UniProtKB-KW"/>
</dbReference>
<evidence type="ECO:0000256" key="4">
    <source>
        <dbReference type="ARBA" id="ARBA00022840"/>
    </source>
</evidence>
<dbReference type="AlphaFoldDB" id="A0A806KH62"/>
<dbReference type="GO" id="GO:0004326">
    <property type="term" value="F:tetrahydrofolylpolyglutamate synthase activity"/>
    <property type="evidence" value="ECO:0007669"/>
    <property type="project" value="UniProtKB-EC"/>
</dbReference>
<comment type="similarity">
    <text evidence="1">Belongs to the folylpolyglutamate synthase family.</text>
</comment>
<evidence type="ECO:0000256" key="1">
    <source>
        <dbReference type="ARBA" id="ARBA00008276"/>
    </source>
</evidence>
<proteinExistence type="inferred from homology"/>
<evidence type="ECO:0000256" key="2">
    <source>
        <dbReference type="ARBA" id="ARBA00022598"/>
    </source>
</evidence>
<sequence>MCYTASEGYIFEQSFFIINRNFLWLSRFINLESGHIPKIPKSYRLDRMEILAELAGNPERSAPSIHIAGSKGKGSLTGMIASVLEADGRRVARYMSPHISDFRERVCLGNAFFDEAVYCAAGDELRELAEHAVPALRNSLFDPASTEGEGLTFFELLTLFFSCAPKLADATRWSWKPAWGAA</sequence>
<dbReference type="EC" id="6.3.2.12" evidence="5"/>
<organism evidence="5">
    <name type="scientific">uncultured bacterium contig00063</name>
    <dbReference type="NCBI Taxonomy" id="1181546"/>
    <lineage>
        <taxon>Bacteria</taxon>
        <taxon>environmental samples</taxon>
    </lineage>
</organism>
<name>A0A806KH62_9BACT</name>
<dbReference type="InterPro" id="IPR036565">
    <property type="entry name" value="Mur-like_cat_sf"/>
</dbReference>
<keyword evidence="2 5" id="KW-0436">Ligase</keyword>
<keyword evidence="4" id="KW-0067">ATP-binding</keyword>
<accession>A0A806KH62</accession>
<dbReference type="PANTHER" id="PTHR11136">
    <property type="entry name" value="FOLYLPOLYGLUTAMATE SYNTHASE-RELATED"/>
    <property type="match status" value="1"/>
</dbReference>
<evidence type="ECO:0000313" key="5">
    <source>
        <dbReference type="EMBL" id="AGS52334.1"/>
    </source>
</evidence>
<reference evidence="5" key="1">
    <citation type="submission" date="2012-03" db="EMBL/GenBank/DDBJ databases">
        <title>Functional metagenomics reveals considerable lignocellulase gene clusters in the gut microbiome of a wood-feeding higher termite.</title>
        <authorList>
            <person name="Liu N."/>
        </authorList>
    </citation>
    <scope>NUCLEOTIDE SEQUENCE</scope>
</reference>
<dbReference type="EC" id="6.3.2.17" evidence="5"/>
<dbReference type="EMBL" id="JQ844189">
    <property type="protein sequence ID" value="AGS52334.1"/>
    <property type="molecule type" value="Genomic_DNA"/>
</dbReference>
<protein>
    <submittedName>
        <fullName evidence="5">Dihydrofolate synthase / Folylpolyglutamate synthase</fullName>
        <ecNumber evidence="5">6.3.2.12</ecNumber>
        <ecNumber evidence="5">6.3.2.17</ecNumber>
    </submittedName>
</protein>
<dbReference type="Gene3D" id="3.40.1190.10">
    <property type="entry name" value="Mur-like, catalytic domain"/>
    <property type="match status" value="1"/>
</dbReference>
<dbReference type="InterPro" id="IPR001645">
    <property type="entry name" value="Folylpolyglutamate_synth"/>
</dbReference>
<dbReference type="PANTHER" id="PTHR11136:SF0">
    <property type="entry name" value="DIHYDROFOLATE SYNTHETASE-RELATED"/>
    <property type="match status" value="1"/>
</dbReference>
<keyword evidence="3" id="KW-0547">Nucleotide-binding</keyword>
<dbReference type="GO" id="GO:0005737">
    <property type="term" value="C:cytoplasm"/>
    <property type="evidence" value="ECO:0007669"/>
    <property type="project" value="TreeGrafter"/>
</dbReference>
<evidence type="ECO:0000256" key="3">
    <source>
        <dbReference type="ARBA" id="ARBA00022741"/>
    </source>
</evidence>
<dbReference type="SUPFAM" id="SSF53623">
    <property type="entry name" value="MurD-like peptide ligases, catalytic domain"/>
    <property type="match status" value="1"/>
</dbReference>